<dbReference type="KEGG" id="rtg:NCTC13098_01985"/>
<dbReference type="SUPFAM" id="SSF143243">
    <property type="entry name" value="Nqo5-like"/>
    <property type="match status" value="1"/>
</dbReference>
<dbReference type="EC" id="1.6.99.5" evidence="4"/>
<organism evidence="4 5">
    <name type="scientific">Raoultella terrigena</name>
    <name type="common">Klebsiella terrigena</name>
    <dbReference type="NCBI Taxonomy" id="577"/>
    <lineage>
        <taxon>Bacteria</taxon>
        <taxon>Pseudomonadati</taxon>
        <taxon>Pseudomonadota</taxon>
        <taxon>Gammaproteobacteria</taxon>
        <taxon>Enterobacterales</taxon>
        <taxon>Enterobacteriaceae</taxon>
        <taxon>Klebsiella/Raoultella group</taxon>
        <taxon>Raoultella</taxon>
    </lineage>
</organism>
<keyword evidence="2" id="KW-0813">Transport</keyword>
<evidence type="ECO:0000256" key="2">
    <source>
        <dbReference type="ARBA" id="ARBA00022448"/>
    </source>
</evidence>
<evidence type="ECO:0000259" key="3">
    <source>
        <dbReference type="Pfam" id="PF00329"/>
    </source>
</evidence>
<dbReference type="GO" id="GO:0016651">
    <property type="term" value="F:oxidoreductase activity, acting on NAD(P)H"/>
    <property type="evidence" value="ECO:0007669"/>
    <property type="project" value="InterPro"/>
</dbReference>
<protein>
    <submittedName>
        <fullName evidence="4">NADH-quinone oxidoreductase subunit C/D</fullName>
        <ecNumber evidence="4">1.6.99.5</ecNumber>
    </submittedName>
</protein>
<reference evidence="4 5" key="1">
    <citation type="submission" date="2018-12" db="EMBL/GenBank/DDBJ databases">
        <authorList>
            <consortium name="Pathogen Informatics"/>
        </authorList>
    </citation>
    <scope>NUCLEOTIDE SEQUENCE [LARGE SCALE GENOMIC DNA]</scope>
    <source>
        <strain evidence="4 5">NCTC13098</strain>
    </source>
</reference>
<feature type="domain" description="NADH:ubiquinone oxidoreductase 30kDa subunit" evidence="3">
    <location>
        <begin position="52"/>
        <end position="170"/>
    </location>
</feature>
<dbReference type="GO" id="GO:0008137">
    <property type="term" value="F:NADH dehydrogenase (ubiquinone) activity"/>
    <property type="evidence" value="ECO:0007669"/>
    <property type="project" value="InterPro"/>
</dbReference>
<dbReference type="InterPro" id="IPR037232">
    <property type="entry name" value="NADH_quin_OxRdtase_su_C/D-like"/>
</dbReference>
<evidence type="ECO:0000256" key="1">
    <source>
        <dbReference type="ARBA" id="ARBA00007569"/>
    </source>
</evidence>
<accession>A0A3P8KAB5</accession>
<proteinExistence type="inferred from homology"/>
<dbReference type="InterPro" id="IPR010218">
    <property type="entry name" value="NADH_DH_suC"/>
</dbReference>
<evidence type="ECO:0000313" key="5">
    <source>
        <dbReference type="Proteomes" id="UP000274346"/>
    </source>
</evidence>
<dbReference type="PANTHER" id="PTHR10884">
    <property type="entry name" value="NADH DEHYDROGENASE UBIQUINONE IRON-SULFUR PROTEIN 3"/>
    <property type="match status" value="1"/>
</dbReference>
<dbReference type="EMBL" id="LR131271">
    <property type="protein sequence ID" value="VDR25655.1"/>
    <property type="molecule type" value="Genomic_DNA"/>
</dbReference>
<gene>
    <name evidence="4" type="primary">nuoC_1</name>
    <name evidence="4" type="ORF">NCTC13098_01985</name>
</gene>
<dbReference type="InterPro" id="IPR001268">
    <property type="entry name" value="NADH_UbQ_OxRdtase_30kDa_su"/>
</dbReference>
<dbReference type="NCBIfam" id="TIGR01961">
    <property type="entry name" value="NuoC_fam"/>
    <property type="match status" value="1"/>
</dbReference>
<name>A0A3P8KAB5_RAOTE</name>
<keyword evidence="4" id="KW-0560">Oxidoreductase</keyword>
<sequence>MVNNMTDLHAHDAAPAWQTRDHLDDPVIGELRNRFGPDAFTVQPTRTGVPVVWVKREQLLEVADFLKRLPKPYIMLFDLHGMDERLRTHRDGLPAADFSVFYHLISIERNRDIMLKVALSENDLRVPTLTKLFPNANWYERETWEMFGIDIEGHPHLTRIMMPPTWEGHPAA</sequence>
<evidence type="ECO:0000313" key="4">
    <source>
        <dbReference type="EMBL" id="VDR25655.1"/>
    </source>
</evidence>
<dbReference type="Proteomes" id="UP000274346">
    <property type="component" value="Chromosome"/>
</dbReference>
<dbReference type="PANTHER" id="PTHR10884:SF14">
    <property type="entry name" value="NADH DEHYDROGENASE [UBIQUINONE] IRON-SULFUR PROTEIN 3, MITOCHONDRIAL"/>
    <property type="match status" value="1"/>
</dbReference>
<dbReference type="FunFam" id="3.30.460.80:FF:000001">
    <property type="entry name" value="NADH-quinone oxidoreductase subunit C/D"/>
    <property type="match status" value="1"/>
</dbReference>
<dbReference type="Pfam" id="PF00329">
    <property type="entry name" value="Complex1_30kDa"/>
    <property type="match status" value="1"/>
</dbReference>
<dbReference type="Gene3D" id="3.30.460.80">
    <property type="entry name" value="NADH:ubiquinone oxidoreductase, 30kDa subunit"/>
    <property type="match status" value="1"/>
</dbReference>
<dbReference type="AlphaFoldDB" id="A0A3P8KAB5"/>
<comment type="similarity">
    <text evidence="1">Belongs to the complex I 30 kDa subunit family.</text>
</comment>